<name>A0A0K0QW39_9LILI</name>
<dbReference type="EMBL" id="KR902497">
    <property type="protein sequence ID" value="AKR17946.1"/>
    <property type="molecule type" value="Genomic_DNA"/>
</dbReference>
<protein>
    <submittedName>
        <fullName evidence="11">Maturase K</fullName>
    </submittedName>
</protein>
<dbReference type="GO" id="GO:0003723">
    <property type="term" value="F:RNA binding"/>
    <property type="evidence" value="ECO:0007669"/>
    <property type="project" value="UniProtKB-KW"/>
</dbReference>
<dbReference type="GO" id="GO:0006397">
    <property type="term" value="P:mRNA processing"/>
    <property type="evidence" value="ECO:0007669"/>
    <property type="project" value="UniProtKB-KW"/>
</dbReference>
<dbReference type="InterPro" id="IPR024937">
    <property type="entry name" value="Domain_X"/>
</dbReference>
<evidence type="ECO:0000256" key="7">
    <source>
        <dbReference type="ARBA" id="ARBA00022884"/>
    </source>
</evidence>
<keyword evidence="7" id="KW-0694">RNA-binding</keyword>
<dbReference type="InterPro" id="IPR024942">
    <property type="entry name" value="Maturase_MatK_N"/>
</dbReference>
<organism evidence="11">
    <name type="scientific">Sciaphila densiflora</name>
    <dbReference type="NCBI Taxonomy" id="548678"/>
    <lineage>
        <taxon>Eukaryota</taxon>
        <taxon>Viridiplantae</taxon>
        <taxon>Streptophyta</taxon>
        <taxon>Embryophyta</taxon>
        <taxon>Tracheophyta</taxon>
        <taxon>Spermatophyta</taxon>
        <taxon>Magnoliopsida</taxon>
        <taxon>Liliopsida</taxon>
        <taxon>Pandanales</taxon>
        <taxon>Triuridaceae</taxon>
        <taxon>Sciaphila</taxon>
    </lineage>
</organism>
<evidence type="ECO:0000256" key="1">
    <source>
        <dbReference type="ARBA" id="ARBA00004229"/>
    </source>
</evidence>
<dbReference type="Pfam" id="PF01824">
    <property type="entry name" value="MatK_N"/>
    <property type="match status" value="1"/>
</dbReference>
<evidence type="ECO:0000313" key="11">
    <source>
        <dbReference type="EMBL" id="AKR17946.1"/>
    </source>
</evidence>
<dbReference type="PANTHER" id="PTHR34811">
    <property type="entry name" value="MATURASE K"/>
    <property type="match status" value="1"/>
</dbReference>
<keyword evidence="4 8" id="KW-0934">Plastid</keyword>
<evidence type="ECO:0000259" key="9">
    <source>
        <dbReference type="Pfam" id="PF01348"/>
    </source>
</evidence>
<dbReference type="AlphaFoldDB" id="A0A0K0QW39"/>
<accession>A0A0K0QW39</accession>
<proteinExistence type="inferred from homology"/>
<dbReference type="PANTHER" id="PTHR34811:SF1">
    <property type="entry name" value="MATURASE K"/>
    <property type="match status" value="1"/>
</dbReference>
<evidence type="ECO:0000256" key="2">
    <source>
        <dbReference type="ARBA" id="ARBA00006621"/>
    </source>
</evidence>
<feature type="domain" description="Maturase MatK N-terminal" evidence="10">
    <location>
        <begin position="4"/>
        <end position="261"/>
    </location>
</feature>
<evidence type="ECO:0000256" key="8">
    <source>
        <dbReference type="RuleBase" id="RU004226"/>
    </source>
</evidence>
<evidence type="ECO:0000256" key="3">
    <source>
        <dbReference type="ARBA" id="ARBA00022528"/>
    </source>
</evidence>
<geneLocation type="chloroplast" evidence="11"/>
<comment type="function">
    <text evidence="8">Usually encoded in the trnK tRNA gene intron. Probably assists in splicing its own and other chloroplast group II introns.</text>
</comment>
<comment type="subcellular location">
    <subcellularLocation>
        <location evidence="1">Plastid</location>
        <location evidence="1">Chloroplast</location>
    </subcellularLocation>
</comment>
<reference evidence="11" key="1">
    <citation type="journal article" date="2015" name="Genome Biol. Evol.">
        <title>The Highly Reduced Plastome of Mycoheterotrophic Sciaphila (Triuridaceae) Is Colinear with Its Green Relatives and Is under Strong Purifying Selection.</title>
        <authorList>
            <person name="Lam V.K."/>
            <person name="Soto Gomez M."/>
            <person name="Graham S.W."/>
        </authorList>
    </citation>
    <scope>NUCLEOTIDE SEQUENCE</scope>
</reference>
<keyword evidence="5" id="KW-0507">mRNA processing</keyword>
<dbReference type="GO" id="GO:0008033">
    <property type="term" value="P:tRNA processing"/>
    <property type="evidence" value="ECO:0007669"/>
    <property type="project" value="UniProtKB-KW"/>
</dbReference>
<dbReference type="Pfam" id="PF01348">
    <property type="entry name" value="Intron_maturas2"/>
    <property type="match status" value="1"/>
</dbReference>
<sequence length="422" mass="50830">MVQKDKRYFLYTLFLEEYTYALAYDHIYDNKSSFVFIKHLITQMYQQNCLFFIFSQILSEIFVIVVETLEENKIKKFLNLRSIHSIFPFLEDRLSHFNYVSDILMPYSTHFEILMQILQCRIKDTPSLHLLRFFLHECITSNKYVSFKNIFRFLYNHFLFECEFVLVFFSQQSLYLQSTSSEILLERTMLYGKIVFMIVWHNSFPKNKRGFKDPLIHYIRYQEKVILTSNETSLLTKKWRYSFINLWQYYFQFWSQPFCINHLLEFFYFGGYFSSVLINHLSIRNQTIEKLDTFTEKFYSLVPFFILKVQLCTILGRSPILSNLSDPSIINRFVNRFGLIYRNIFNYHSGSSQKHSLYLIKYIFLVLCARTLACKHKSTVRGFLQRLGSGLLGEFFTEKELSLKDIPYLHVPHKKPILILYY</sequence>
<evidence type="ECO:0000256" key="4">
    <source>
        <dbReference type="ARBA" id="ARBA00022640"/>
    </source>
</evidence>
<comment type="similarity">
    <text evidence="2">Belongs to the intron maturase 2 family. MatK subfamily.</text>
</comment>
<dbReference type="GeneID" id="25103224"/>
<dbReference type="InterPro" id="IPR002866">
    <property type="entry name" value="Maturase_MatK"/>
</dbReference>
<keyword evidence="3 8" id="KW-0150">Chloroplast</keyword>
<evidence type="ECO:0000256" key="5">
    <source>
        <dbReference type="ARBA" id="ARBA00022664"/>
    </source>
</evidence>
<keyword evidence="6" id="KW-0819">tRNA processing</keyword>
<evidence type="ECO:0000256" key="6">
    <source>
        <dbReference type="ARBA" id="ARBA00022694"/>
    </source>
</evidence>
<dbReference type="GO" id="GO:0009507">
    <property type="term" value="C:chloroplast"/>
    <property type="evidence" value="ECO:0007669"/>
    <property type="project" value="UniProtKB-SubCell"/>
</dbReference>
<feature type="domain" description="Domain X" evidence="9">
    <location>
        <begin position="324"/>
        <end position="401"/>
    </location>
</feature>
<gene>
    <name evidence="11" type="primary">matK</name>
</gene>
<dbReference type="RefSeq" id="YP_009160617.1">
    <property type="nucleotide sequence ID" value="NC_027659.1"/>
</dbReference>
<evidence type="ECO:0000259" key="10">
    <source>
        <dbReference type="Pfam" id="PF01824"/>
    </source>
</evidence>
<reference evidence="11" key="2">
    <citation type="submission" date="2015-05" db="EMBL/GenBank/DDBJ databases">
        <authorList>
            <person name="Wang D.B."/>
            <person name="Wang M."/>
        </authorList>
    </citation>
    <scope>NUCLEOTIDE SEQUENCE</scope>
</reference>